<dbReference type="GO" id="GO:0032259">
    <property type="term" value="P:methylation"/>
    <property type="evidence" value="ECO:0007669"/>
    <property type="project" value="UniProtKB-KW"/>
</dbReference>
<organism evidence="5 6">
    <name type="scientific">Bradyrhizobium erythrophlei</name>
    <dbReference type="NCBI Taxonomy" id="1437360"/>
    <lineage>
        <taxon>Bacteria</taxon>
        <taxon>Pseudomonadati</taxon>
        <taxon>Pseudomonadota</taxon>
        <taxon>Alphaproteobacteria</taxon>
        <taxon>Hyphomicrobiales</taxon>
        <taxon>Nitrobacteraceae</taxon>
        <taxon>Bradyrhizobium</taxon>
    </lineage>
</organism>
<keyword evidence="2" id="KW-0479">Metal-binding</keyword>
<evidence type="ECO:0000259" key="4">
    <source>
        <dbReference type="Pfam" id="PF01717"/>
    </source>
</evidence>
<protein>
    <submittedName>
        <fullName evidence="5">5-methyltetrahydropteroyltriglutamate--homocysteine methyltransferase</fullName>
    </submittedName>
</protein>
<dbReference type="Pfam" id="PF01717">
    <property type="entry name" value="Meth_synt_2"/>
    <property type="match status" value="1"/>
</dbReference>
<proteinExistence type="predicted"/>
<dbReference type="RefSeq" id="WP_079604970.1">
    <property type="nucleotide sequence ID" value="NZ_LT670817.1"/>
</dbReference>
<name>A0A1M5WIX0_9BRAD</name>
<evidence type="ECO:0000256" key="2">
    <source>
        <dbReference type="ARBA" id="ARBA00022723"/>
    </source>
</evidence>
<dbReference type="EMBL" id="LT670817">
    <property type="protein sequence ID" value="SHH87445.1"/>
    <property type="molecule type" value="Genomic_DNA"/>
</dbReference>
<keyword evidence="5" id="KW-0489">Methyltransferase</keyword>
<sequence>MKYPKYATTVVGAHSVPDWYEALDRLVAVGQLSMASMADAQYRASQAAILDQEIANIDVITGGEMHRRTHNRHSPPNAMLNFFWQKIPAFQGSTQPKPITKHDPDVFHPAATCRTKIADNIDLGLVDEFRTVSALTQRPVKVTMTGPLMLAKVAYDEHYHDIKKMTVDLGKLLSHNFKMLADAGCKNIQLDEPLFTICEEDEVEAAVEAINMAIEGLPKDIHVSVHVCQGNYAVGKEYDGQIGHRYFDHGRYKADKICGIECSSFLIEYDMTHHYEGLLGNKQLGVGAVDVQDPKVESGELVAERIQKYRWLAPEQTIVTSSCGLNHLPQRTAFGKLKAMTEAKRVLGG</sequence>
<gene>
    <name evidence="5" type="ORF">SAMN05443248_6610</name>
</gene>
<dbReference type="Proteomes" id="UP000189796">
    <property type="component" value="Chromosome I"/>
</dbReference>
<evidence type="ECO:0000256" key="1">
    <source>
        <dbReference type="ARBA" id="ARBA00001947"/>
    </source>
</evidence>
<dbReference type="InterPro" id="IPR002629">
    <property type="entry name" value="Met_Synth_C/arc"/>
</dbReference>
<dbReference type="Gene3D" id="3.20.20.210">
    <property type="match status" value="1"/>
</dbReference>
<dbReference type="GO" id="GO:0008270">
    <property type="term" value="F:zinc ion binding"/>
    <property type="evidence" value="ECO:0007669"/>
    <property type="project" value="InterPro"/>
</dbReference>
<dbReference type="GO" id="GO:0003871">
    <property type="term" value="F:5-methyltetrahydropteroyltriglutamate-homocysteine S-methyltransferase activity"/>
    <property type="evidence" value="ECO:0007669"/>
    <property type="project" value="InterPro"/>
</dbReference>
<dbReference type="OrthoDB" id="244285at2"/>
<evidence type="ECO:0000256" key="3">
    <source>
        <dbReference type="ARBA" id="ARBA00022833"/>
    </source>
</evidence>
<evidence type="ECO:0000313" key="6">
    <source>
        <dbReference type="Proteomes" id="UP000189796"/>
    </source>
</evidence>
<dbReference type="GO" id="GO:0009086">
    <property type="term" value="P:methionine biosynthetic process"/>
    <property type="evidence" value="ECO:0007669"/>
    <property type="project" value="InterPro"/>
</dbReference>
<evidence type="ECO:0000313" key="5">
    <source>
        <dbReference type="EMBL" id="SHH87445.1"/>
    </source>
</evidence>
<dbReference type="PANTHER" id="PTHR30519">
    <property type="entry name" value="5-METHYLTETRAHYDROPTEROYLTRIGLUTAMATE--HOMOCYSTEINE METHYLTRANSFERASE"/>
    <property type="match status" value="1"/>
</dbReference>
<dbReference type="SUPFAM" id="SSF51726">
    <property type="entry name" value="UROD/MetE-like"/>
    <property type="match status" value="1"/>
</dbReference>
<comment type="cofactor">
    <cofactor evidence="1">
        <name>Zn(2+)</name>
        <dbReference type="ChEBI" id="CHEBI:29105"/>
    </cofactor>
</comment>
<feature type="domain" description="Cobalamin-independent methionine synthase MetE C-terminal/archaeal" evidence="4">
    <location>
        <begin position="7"/>
        <end position="343"/>
    </location>
</feature>
<dbReference type="AlphaFoldDB" id="A0A1M5WIX0"/>
<keyword evidence="3" id="KW-0862">Zinc</keyword>
<accession>A0A1M5WIX0</accession>
<dbReference type="InterPro" id="IPR038071">
    <property type="entry name" value="UROD/MetE-like_sf"/>
</dbReference>
<keyword evidence="5" id="KW-0808">Transferase</keyword>
<reference evidence="5 6" key="1">
    <citation type="submission" date="2016-11" db="EMBL/GenBank/DDBJ databases">
        <authorList>
            <person name="Jaros S."/>
            <person name="Januszkiewicz K."/>
            <person name="Wedrychowicz H."/>
        </authorList>
    </citation>
    <scope>NUCLEOTIDE SEQUENCE [LARGE SCALE GENOMIC DNA]</scope>
    <source>
        <strain evidence="5 6">GAS138</strain>
    </source>
</reference>